<dbReference type="InterPro" id="IPR016163">
    <property type="entry name" value="Ald_DH_C"/>
</dbReference>
<evidence type="ECO:0000259" key="6">
    <source>
        <dbReference type="Pfam" id="PF00171"/>
    </source>
</evidence>
<dbReference type="Pfam" id="PF00171">
    <property type="entry name" value="Aldedh"/>
    <property type="match status" value="1"/>
</dbReference>
<sequence length="488" mass="50995">MSTTTPTVAVRNLVDGQWTDSVTGRTAERRNPADERDLVSTYPESDAKDAEAAVAGVRAGWHEWAAKTPEQRGAVLEKAATVLEGRRASLVEELVREEGKTRAEATMEVSRTPMNLRFYAGEALRTTGSTIPSSDGSLLFTWRGPVGVVAAITPWNFPLNIPSRKLGPALAAGNGVVFKPSEVTPLLGTRLVEALLEGGVPAGALAVLHGGAEVSKALVADDGLDAITFTGSTAVGESIHSVVRASQRTQLEMGGKNPMIVLEDADLDRAATLIAKGAFGLAGQACTGTSRVLVHADVHDALVERVAAKAEKLRVGNGLTDGVDAGPQATARQRDNVVGHIRRALDAGSRLVTGGPEAPEGADLAHGHFVRPTVFTDVDPGSALATEEVFGPVLAVLRVGSFDEAIQVAGATRYGLSAGIVTNDLARAMRFAREVPAGLVKINQTTTGQSMNAPFGGLKDSSTQTSKEQAGEAMMTFYTADKTVYLSA</sequence>
<dbReference type="PROSITE" id="PS00687">
    <property type="entry name" value="ALDEHYDE_DEHYDR_GLU"/>
    <property type="match status" value="1"/>
</dbReference>
<dbReference type="InterPro" id="IPR016162">
    <property type="entry name" value="Ald_DH_N"/>
</dbReference>
<dbReference type="Gene3D" id="3.40.309.10">
    <property type="entry name" value="Aldehyde Dehydrogenase, Chain A, domain 2"/>
    <property type="match status" value="1"/>
</dbReference>
<dbReference type="SUPFAM" id="SSF53720">
    <property type="entry name" value="ALDH-like"/>
    <property type="match status" value="1"/>
</dbReference>
<dbReference type="Gene3D" id="3.40.605.10">
    <property type="entry name" value="Aldehyde Dehydrogenase, Chain A, domain 1"/>
    <property type="match status" value="1"/>
</dbReference>
<dbReference type="Proteomes" id="UP000198960">
    <property type="component" value="Unassembled WGS sequence"/>
</dbReference>
<dbReference type="FunFam" id="3.40.605.10:FF:000007">
    <property type="entry name" value="NAD/NADP-dependent betaine aldehyde dehydrogenase"/>
    <property type="match status" value="1"/>
</dbReference>
<evidence type="ECO:0000256" key="3">
    <source>
        <dbReference type="PROSITE-ProRule" id="PRU10007"/>
    </source>
</evidence>
<dbReference type="InterPro" id="IPR029510">
    <property type="entry name" value="Ald_DH_CS_GLU"/>
</dbReference>
<evidence type="ECO:0000256" key="2">
    <source>
        <dbReference type="ARBA" id="ARBA00023002"/>
    </source>
</evidence>
<comment type="similarity">
    <text evidence="1 4">Belongs to the aldehyde dehydrogenase family.</text>
</comment>
<protein>
    <submittedName>
        <fullName evidence="7">Aldehyde dehydrogenase (NAD+)</fullName>
    </submittedName>
</protein>
<dbReference type="InterPro" id="IPR015590">
    <property type="entry name" value="Aldehyde_DH_dom"/>
</dbReference>
<dbReference type="OrthoDB" id="6882680at2"/>
<dbReference type="EMBL" id="FOEE01000012">
    <property type="protein sequence ID" value="SEP15284.1"/>
    <property type="molecule type" value="Genomic_DNA"/>
</dbReference>
<keyword evidence="8" id="KW-1185">Reference proteome</keyword>
<accession>A0A1H8VJ08</accession>
<dbReference type="RefSeq" id="WP_091946584.1">
    <property type="nucleotide sequence ID" value="NZ_FOEE01000012.1"/>
</dbReference>
<dbReference type="AlphaFoldDB" id="A0A1H8VJ08"/>
<feature type="domain" description="Aldehyde dehydrogenase" evidence="6">
    <location>
        <begin position="18"/>
        <end position="484"/>
    </location>
</feature>
<feature type="active site" evidence="3">
    <location>
        <position position="252"/>
    </location>
</feature>
<evidence type="ECO:0000256" key="1">
    <source>
        <dbReference type="ARBA" id="ARBA00009986"/>
    </source>
</evidence>
<evidence type="ECO:0000256" key="4">
    <source>
        <dbReference type="RuleBase" id="RU003345"/>
    </source>
</evidence>
<dbReference type="InterPro" id="IPR016161">
    <property type="entry name" value="Ald_DH/histidinol_DH"/>
</dbReference>
<dbReference type="STRING" id="673521.SAMN05660991_03584"/>
<organism evidence="7 8">
    <name type="scientific">Trujillonella endophytica</name>
    <dbReference type="NCBI Taxonomy" id="673521"/>
    <lineage>
        <taxon>Bacteria</taxon>
        <taxon>Bacillati</taxon>
        <taxon>Actinomycetota</taxon>
        <taxon>Actinomycetes</taxon>
        <taxon>Geodermatophilales</taxon>
        <taxon>Geodermatophilaceae</taxon>
        <taxon>Trujillonella</taxon>
    </lineage>
</organism>
<gene>
    <name evidence="7" type="ORF">SAMN05660991_03584</name>
</gene>
<name>A0A1H8VJ08_9ACTN</name>
<dbReference type="GO" id="GO:0016620">
    <property type="term" value="F:oxidoreductase activity, acting on the aldehyde or oxo group of donors, NAD or NADP as acceptor"/>
    <property type="evidence" value="ECO:0007669"/>
    <property type="project" value="InterPro"/>
</dbReference>
<proteinExistence type="inferred from homology"/>
<dbReference type="PANTHER" id="PTHR11699">
    <property type="entry name" value="ALDEHYDE DEHYDROGENASE-RELATED"/>
    <property type="match status" value="1"/>
</dbReference>
<evidence type="ECO:0000313" key="8">
    <source>
        <dbReference type="Proteomes" id="UP000198960"/>
    </source>
</evidence>
<feature type="compositionally biased region" description="Basic and acidic residues" evidence="5">
    <location>
        <begin position="26"/>
        <end position="38"/>
    </location>
</feature>
<dbReference type="InterPro" id="IPR016160">
    <property type="entry name" value="Ald_DH_CS_CYS"/>
</dbReference>
<dbReference type="PROSITE" id="PS00070">
    <property type="entry name" value="ALDEHYDE_DEHYDR_CYS"/>
    <property type="match status" value="1"/>
</dbReference>
<keyword evidence="2 4" id="KW-0560">Oxidoreductase</keyword>
<evidence type="ECO:0000313" key="7">
    <source>
        <dbReference type="EMBL" id="SEP15284.1"/>
    </source>
</evidence>
<feature type="region of interest" description="Disordered" evidence="5">
    <location>
        <begin position="23"/>
        <end position="46"/>
    </location>
</feature>
<reference evidence="8" key="1">
    <citation type="submission" date="2016-10" db="EMBL/GenBank/DDBJ databases">
        <authorList>
            <person name="Varghese N."/>
            <person name="Submissions S."/>
        </authorList>
    </citation>
    <scope>NUCLEOTIDE SEQUENCE [LARGE SCALE GENOMIC DNA]</scope>
    <source>
        <strain evidence="8">DSM 45413</strain>
    </source>
</reference>
<evidence type="ECO:0000256" key="5">
    <source>
        <dbReference type="SAM" id="MobiDB-lite"/>
    </source>
</evidence>